<sequence length="262" mass="31280">MNKNSALFWLPRIQEFKDILIPLTKIIEIDESDGLLLLSGMDSTFKEIYEKKIEQALESFKFPIFIKTDDVAGKHDWKDTCYVEHKEDLYNHIKKLIYYAKKSRVEFHAILLREFLHLESPFNFFDGNMPVAKERRYFIKDGHVICHHPYWDEEVFFDTFNQDDKRSSIFLENRSNKKEKFQRKYPEEVRDRIIRQLREINTESEDEILKLSKIAAKVSTLIDGLWSVDFACDKSGKWYLLDMALAKHSWHPTTCMKLDKLL</sequence>
<evidence type="ECO:0000259" key="1">
    <source>
        <dbReference type="Pfam" id="PF14243"/>
    </source>
</evidence>
<proteinExistence type="predicted"/>
<organism evidence="2 3">
    <name type="scientific">Candidatus Lokiarchaeum ossiferum</name>
    <dbReference type="NCBI Taxonomy" id="2951803"/>
    <lineage>
        <taxon>Archaea</taxon>
        <taxon>Promethearchaeati</taxon>
        <taxon>Promethearchaeota</taxon>
        <taxon>Promethearchaeia</taxon>
        <taxon>Promethearchaeales</taxon>
        <taxon>Promethearchaeaceae</taxon>
        <taxon>Candidatus Lokiarchaeum</taxon>
    </lineage>
</organism>
<name>A0ABY6HK99_9ARCH</name>
<feature type="domain" description="ATP-grasp" evidence="1">
    <location>
        <begin position="61"/>
        <end position="154"/>
    </location>
</feature>
<keyword evidence="3" id="KW-1185">Reference proteome</keyword>
<reference evidence="2" key="1">
    <citation type="submission" date="2022-09" db="EMBL/GenBank/DDBJ databases">
        <title>Actin cytoskeleton and complex cell architecture in an #Asgard archaeon.</title>
        <authorList>
            <person name="Ponce Toledo R.I."/>
            <person name="Schleper C."/>
            <person name="Rodrigues Oliveira T."/>
            <person name="Wollweber F."/>
            <person name="Xu J."/>
            <person name="Rittmann S."/>
            <person name="Klingl A."/>
            <person name="Pilhofer M."/>
        </authorList>
    </citation>
    <scope>NUCLEOTIDE SEQUENCE</scope>
    <source>
        <strain evidence="2">B-35</strain>
    </source>
</reference>
<dbReference type="Proteomes" id="UP001208689">
    <property type="component" value="Chromosome"/>
</dbReference>
<accession>A0ABY6HK99</accession>
<dbReference type="EMBL" id="CP104013">
    <property type="protein sequence ID" value="UYP43946.1"/>
    <property type="molecule type" value="Genomic_DNA"/>
</dbReference>
<gene>
    <name evidence="2" type="ORF">NEF87_000231</name>
</gene>
<dbReference type="SUPFAM" id="SSF56059">
    <property type="entry name" value="Glutathione synthetase ATP-binding domain-like"/>
    <property type="match status" value="1"/>
</dbReference>
<evidence type="ECO:0000313" key="2">
    <source>
        <dbReference type="EMBL" id="UYP43946.1"/>
    </source>
</evidence>
<evidence type="ECO:0000313" key="3">
    <source>
        <dbReference type="Proteomes" id="UP001208689"/>
    </source>
</evidence>
<dbReference type="Pfam" id="PF14243">
    <property type="entry name" value="R2K_3"/>
    <property type="match status" value="1"/>
</dbReference>
<dbReference type="InterPro" id="IPR025643">
    <property type="entry name" value="R2K_3"/>
</dbReference>
<protein>
    <recommendedName>
        <fullName evidence="1">ATP-grasp domain-containing protein</fullName>
    </recommendedName>
</protein>